<feature type="compositionally biased region" description="Basic and acidic residues" evidence="1">
    <location>
        <begin position="13"/>
        <end position="28"/>
    </location>
</feature>
<comment type="caution">
    <text evidence="2">The sequence shown here is derived from an EMBL/GenBank/DDBJ whole genome shotgun (WGS) entry which is preliminary data.</text>
</comment>
<dbReference type="InterPro" id="IPR026286">
    <property type="entry name" value="MaiA/AMDase"/>
</dbReference>
<sequence>MLQTPRPKTPLPENRKREAPGPVRFDDGRNARAKLGFVLVPNDQLVEEDMVRMAPPGVSTYFSRARMPHEISTGSLAQLADSLAETAGRILPDDALDVVCLACTSGTVAVGEARVREELNRGAPNARATSLMGSVHKALEALNVRKLAVATPYAEELTENVVRYLHDAGFDITAYAGLNLDYDSEMVRVTPEFLLEFGASVDTADADAVLISCSALRSLEIVDALEQKIGKPVVVSNQAMMWNCLRLAGIEDRIEGYGALLRDL</sequence>
<protein>
    <submittedName>
        <fullName evidence="2">Arylmalonate decarboxylase</fullName>
    </submittedName>
</protein>
<reference evidence="2 3" key="1">
    <citation type="submission" date="2023-10" db="EMBL/GenBank/DDBJ databases">
        <authorList>
            <person name="Venkata Ramana C."/>
            <person name="Sasikala C."/>
            <person name="Dhurka M."/>
        </authorList>
    </citation>
    <scope>NUCLEOTIDE SEQUENCE [LARGE SCALE GENOMIC DNA]</scope>
    <source>
        <strain evidence="2 3">KCTC 32151</strain>
    </source>
</reference>
<keyword evidence="3" id="KW-1185">Reference proteome</keyword>
<evidence type="ECO:0000313" key="3">
    <source>
        <dbReference type="Proteomes" id="UP001185659"/>
    </source>
</evidence>
<dbReference type="Pfam" id="PF17645">
    <property type="entry name" value="Amdase"/>
    <property type="match status" value="1"/>
</dbReference>
<dbReference type="PANTHER" id="PTHR40267">
    <property type="entry name" value="BLR3294 PROTEIN"/>
    <property type="match status" value="1"/>
</dbReference>
<evidence type="ECO:0000256" key="1">
    <source>
        <dbReference type="SAM" id="MobiDB-lite"/>
    </source>
</evidence>
<dbReference type="RefSeq" id="WP_317561152.1">
    <property type="nucleotide sequence ID" value="NZ_JAWLIP010000004.1"/>
</dbReference>
<accession>A0ABU4AJX9</accession>
<feature type="region of interest" description="Disordered" evidence="1">
    <location>
        <begin position="1"/>
        <end position="28"/>
    </location>
</feature>
<name>A0ABU4AJX9_9HYPH</name>
<dbReference type="EMBL" id="JAWLIP010000004">
    <property type="protein sequence ID" value="MDV6226552.1"/>
    <property type="molecule type" value="Genomic_DNA"/>
</dbReference>
<dbReference type="Proteomes" id="UP001185659">
    <property type="component" value="Unassembled WGS sequence"/>
</dbReference>
<dbReference type="PANTHER" id="PTHR40267:SF1">
    <property type="entry name" value="BLR3294 PROTEIN"/>
    <property type="match status" value="1"/>
</dbReference>
<dbReference type="InterPro" id="IPR053714">
    <property type="entry name" value="Iso_Racemase_Enz_sf"/>
</dbReference>
<organism evidence="2 3">
    <name type="scientific">Nitratireductor aquimarinus</name>
    <dbReference type="NCBI Taxonomy" id="889300"/>
    <lineage>
        <taxon>Bacteria</taxon>
        <taxon>Pseudomonadati</taxon>
        <taxon>Pseudomonadota</taxon>
        <taxon>Alphaproteobacteria</taxon>
        <taxon>Hyphomicrobiales</taxon>
        <taxon>Phyllobacteriaceae</taxon>
        <taxon>Nitratireductor</taxon>
    </lineage>
</organism>
<gene>
    <name evidence="2" type="ORF">R2G56_09690</name>
</gene>
<evidence type="ECO:0000313" key="2">
    <source>
        <dbReference type="EMBL" id="MDV6226552.1"/>
    </source>
</evidence>
<dbReference type="Gene3D" id="3.40.50.12500">
    <property type="match status" value="1"/>
</dbReference>
<dbReference type="PIRSF" id="PIRSF015736">
    <property type="entry name" value="MI"/>
    <property type="match status" value="1"/>
</dbReference>
<proteinExistence type="predicted"/>